<accession>A0AAW1WT74</accession>
<evidence type="ECO:0000259" key="8">
    <source>
        <dbReference type="PROSITE" id="PS50071"/>
    </source>
</evidence>
<keyword evidence="2 5" id="KW-0238">DNA-binding</keyword>
<dbReference type="InterPro" id="IPR009057">
    <property type="entry name" value="Homeodomain-like_sf"/>
</dbReference>
<dbReference type="AlphaFoldDB" id="A0AAW1WT74"/>
<dbReference type="PROSITE" id="PS50071">
    <property type="entry name" value="HOMEOBOX_2"/>
    <property type="match status" value="1"/>
</dbReference>
<dbReference type="PROSITE" id="PS00027">
    <property type="entry name" value="HOMEOBOX_1"/>
    <property type="match status" value="1"/>
</dbReference>
<feature type="domain" description="Homeobox" evidence="8">
    <location>
        <begin position="240"/>
        <end position="303"/>
    </location>
</feature>
<evidence type="ECO:0000256" key="5">
    <source>
        <dbReference type="PROSITE-ProRule" id="PRU00108"/>
    </source>
</evidence>
<sequence length="323" mass="36208">MEELYGFVSSSSSTSTPGFFSSSDHYSSSVAMAPLQQLPEYYRSFEPLSAVIPASGSRSGPMSDCVSVEAAGNQRRGEEVSCTAVNAKIASHPLYPNLLQAYIDCQKVGAPPQIAHILEEIRRESGELSRTVGSTCMGVDPELDEFMETYCDILLKYKSDLTKPFDEAITFLNSMETQLNTLANSNDAPAGNSSDGEDLSGSGEIDVQETDLQRTNEDHELKNKLFRKYSGYISTLKHEFSKKKKKGKLPKDAKQILTDWWNLHYKWPYPTEVDKMTLAQVTGLDQKQINNWFINQRKRHWKPSENMQFAVMESLYGRSASGH</sequence>
<dbReference type="SUPFAM" id="SSF46689">
    <property type="entry name" value="Homeodomain-like"/>
    <property type="match status" value="1"/>
</dbReference>
<reference evidence="10 11" key="1">
    <citation type="journal article" date="2023" name="G3 (Bethesda)">
        <title>A chromosome-length genome assembly and annotation of blackberry (Rubus argutus, cv. 'Hillquist').</title>
        <authorList>
            <person name="Bruna T."/>
            <person name="Aryal R."/>
            <person name="Dudchenko O."/>
            <person name="Sargent D.J."/>
            <person name="Mead D."/>
            <person name="Buti M."/>
            <person name="Cavallini A."/>
            <person name="Hytonen T."/>
            <person name="Andres J."/>
            <person name="Pham M."/>
            <person name="Weisz D."/>
            <person name="Mascagni F."/>
            <person name="Usai G."/>
            <person name="Natali L."/>
            <person name="Bassil N."/>
            <person name="Fernandez G.E."/>
            <person name="Lomsadze A."/>
            <person name="Armour M."/>
            <person name="Olukolu B."/>
            <person name="Poorten T."/>
            <person name="Britton C."/>
            <person name="Davik J."/>
            <person name="Ashrafi H."/>
            <person name="Aiden E.L."/>
            <person name="Borodovsky M."/>
            <person name="Worthington M."/>
        </authorList>
    </citation>
    <scope>NUCLEOTIDE SEQUENCE [LARGE SCALE GENOMIC DNA]</scope>
    <source>
        <strain evidence="10">PI 553951</strain>
    </source>
</reference>
<keyword evidence="4 5" id="KW-0539">Nucleus</keyword>
<evidence type="ECO:0000256" key="1">
    <source>
        <dbReference type="ARBA" id="ARBA00004123"/>
    </source>
</evidence>
<dbReference type="InterPro" id="IPR001356">
    <property type="entry name" value="HD"/>
</dbReference>
<keyword evidence="3 5" id="KW-0371">Homeobox</keyword>
<dbReference type="InterPro" id="IPR017970">
    <property type="entry name" value="Homeobox_CS"/>
</dbReference>
<dbReference type="PROSITE" id="PS51213">
    <property type="entry name" value="ELK"/>
    <property type="match status" value="1"/>
</dbReference>
<dbReference type="SMART" id="SM01188">
    <property type="entry name" value="ELK"/>
    <property type="match status" value="1"/>
</dbReference>
<name>A0AAW1WT74_RUBAR</name>
<dbReference type="InterPro" id="IPR005541">
    <property type="entry name" value="KNOX2"/>
</dbReference>
<proteinExistence type="inferred from homology"/>
<dbReference type="Pfam" id="PF03791">
    <property type="entry name" value="KNOX2"/>
    <property type="match status" value="1"/>
</dbReference>
<evidence type="ECO:0000313" key="11">
    <source>
        <dbReference type="Proteomes" id="UP001457282"/>
    </source>
</evidence>
<dbReference type="Gene3D" id="1.10.10.60">
    <property type="entry name" value="Homeodomain-like"/>
    <property type="match status" value="1"/>
</dbReference>
<dbReference type="SMART" id="SM01255">
    <property type="entry name" value="KNOX1"/>
    <property type="match status" value="1"/>
</dbReference>
<dbReference type="EMBL" id="JBEDUW010000005">
    <property type="protein sequence ID" value="KAK9926861.1"/>
    <property type="molecule type" value="Genomic_DNA"/>
</dbReference>
<dbReference type="Pfam" id="PF03789">
    <property type="entry name" value="ELK"/>
    <property type="match status" value="1"/>
</dbReference>
<feature type="compositionally biased region" description="Low complexity" evidence="7">
    <location>
        <begin position="191"/>
        <end position="204"/>
    </location>
</feature>
<evidence type="ECO:0000259" key="9">
    <source>
        <dbReference type="PROSITE" id="PS51213"/>
    </source>
</evidence>
<dbReference type="SMART" id="SM01256">
    <property type="entry name" value="KNOX2"/>
    <property type="match status" value="1"/>
</dbReference>
<dbReference type="SMART" id="SM00389">
    <property type="entry name" value="HOX"/>
    <property type="match status" value="1"/>
</dbReference>
<dbReference type="Pfam" id="PF05920">
    <property type="entry name" value="Homeobox_KN"/>
    <property type="match status" value="1"/>
</dbReference>
<comment type="subcellular location">
    <subcellularLocation>
        <location evidence="1 5">Nucleus</location>
    </subcellularLocation>
</comment>
<evidence type="ECO:0000256" key="6">
    <source>
        <dbReference type="PROSITE-ProRule" id="PRU00559"/>
    </source>
</evidence>
<evidence type="ECO:0000313" key="10">
    <source>
        <dbReference type="EMBL" id="KAK9926861.1"/>
    </source>
</evidence>
<feature type="region of interest" description="Disordered" evidence="7">
    <location>
        <begin position="183"/>
        <end position="217"/>
    </location>
</feature>
<evidence type="ECO:0000256" key="7">
    <source>
        <dbReference type="SAM" id="MobiDB-lite"/>
    </source>
</evidence>
<dbReference type="Proteomes" id="UP001457282">
    <property type="component" value="Unassembled WGS sequence"/>
</dbReference>
<evidence type="ECO:0000256" key="4">
    <source>
        <dbReference type="ARBA" id="ARBA00023242"/>
    </source>
</evidence>
<dbReference type="InterPro" id="IPR008422">
    <property type="entry name" value="KN_HD"/>
</dbReference>
<dbReference type="Pfam" id="PF03790">
    <property type="entry name" value="KNOX1"/>
    <property type="match status" value="1"/>
</dbReference>
<evidence type="ECO:0000256" key="2">
    <source>
        <dbReference type="ARBA" id="ARBA00023125"/>
    </source>
</evidence>
<dbReference type="InterPro" id="IPR005539">
    <property type="entry name" value="ELK_dom"/>
</dbReference>
<dbReference type="GO" id="GO:0005634">
    <property type="term" value="C:nucleus"/>
    <property type="evidence" value="ECO:0007669"/>
    <property type="project" value="UniProtKB-SubCell"/>
</dbReference>
<evidence type="ECO:0000256" key="3">
    <source>
        <dbReference type="ARBA" id="ARBA00023155"/>
    </source>
</evidence>
<dbReference type="InterPro" id="IPR005540">
    <property type="entry name" value="KNOX1"/>
</dbReference>
<dbReference type="PANTHER" id="PTHR11850">
    <property type="entry name" value="HOMEOBOX PROTEIN TRANSCRIPTION FACTORS"/>
    <property type="match status" value="1"/>
</dbReference>
<gene>
    <name evidence="10" type="ORF">M0R45_024070</name>
</gene>
<dbReference type="GO" id="GO:0000981">
    <property type="term" value="F:DNA-binding transcription factor activity, RNA polymerase II-specific"/>
    <property type="evidence" value="ECO:0007669"/>
    <property type="project" value="InterPro"/>
</dbReference>
<dbReference type="InterPro" id="IPR050224">
    <property type="entry name" value="TALE_homeobox"/>
</dbReference>
<feature type="DNA-binding region" description="Homeobox; TALE-type" evidence="5">
    <location>
        <begin position="241"/>
        <end position="304"/>
    </location>
</feature>
<feature type="domain" description="ELK" evidence="9">
    <location>
        <begin position="220"/>
        <end position="240"/>
    </location>
</feature>
<keyword evidence="11" id="KW-1185">Reference proteome</keyword>
<dbReference type="CDD" id="cd00086">
    <property type="entry name" value="homeodomain"/>
    <property type="match status" value="1"/>
</dbReference>
<organism evidence="10 11">
    <name type="scientific">Rubus argutus</name>
    <name type="common">Southern blackberry</name>
    <dbReference type="NCBI Taxonomy" id="59490"/>
    <lineage>
        <taxon>Eukaryota</taxon>
        <taxon>Viridiplantae</taxon>
        <taxon>Streptophyta</taxon>
        <taxon>Embryophyta</taxon>
        <taxon>Tracheophyta</taxon>
        <taxon>Spermatophyta</taxon>
        <taxon>Magnoliopsida</taxon>
        <taxon>eudicotyledons</taxon>
        <taxon>Gunneridae</taxon>
        <taxon>Pentapetalae</taxon>
        <taxon>rosids</taxon>
        <taxon>fabids</taxon>
        <taxon>Rosales</taxon>
        <taxon>Rosaceae</taxon>
        <taxon>Rosoideae</taxon>
        <taxon>Rosoideae incertae sedis</taxon>
        <taxon>Rubus</taxon>
    </lineage>
</organism>
<dbReference type="GO" id="GO:0003677">
    <property type="term" value="F:DNA binding"/>
    <property type="evidence" value="ECO:0007669"/>
    <property type="project" value="UniProtKB-UniRule"/>
</dbReference>
<protein>
    <submittedName>
        <fullName evidence="10">Uncharacterized protein</fullName>
    </submittedName>
</protein>
<comment type="similarity">
    <text evidence="6">Belongs to the TALE/KNOX homeobox family.</text>
</comment>
<comment type="caution">
    <text evidence="10">The sequence shown here is derived from an EMBL/GenBank/DDBJ whole genome shotgun (WGS) entry which is preliminary data.</text>
</comment>